<dbReference type="RefSeq" id="WP_278057825.1">
    <property type="nucleotide sequence ID" value="NZ_CP121247.1"/>
</dbReference>
<dbReference type="SUPFAM" id="SSF110395">
    <property type="entry name" value="CutC-like"/>
    <property type="match status" value="1"/>
</dbReference>
<dbReference type="PANTHER" id="PTHR12598:SF0">
    <property type="entry name" value="COPPER HOMEOSTASIS PROTEIN CUTC HOMOLOG"/>
    <property type="match status" value="1"/>
</dbReference>
<proteinExistence type="inferred from homology"/>
<protein>
    <recommendedName>
        <fullName evidence="2">Copper homeostasis protein cutC homolog</fullName>
    </recommendedName>
</protein>
<evidence type="ECO:0000313" key="4">
    <source>
        <dbReference type="Proteomes" id="UP001235966"/>
    </source>
</evidence>
<comment type="caution">
    <text evidence="3">The sequence shown here is derived from an EMBL/GenBank/DDBJ whole genome shotgun (WGS) entry which is preliminary data.</text>
</comment>
<evidence type="ECO:0000256" key="2">
    <source>
        <dbReference type="ARBA" id="ARBA00019014"/>
    </source>
</evidence>
<dbReference type="EMBL" id="JAUSQW010000001">
    <property type="protein sequence ID" value="MDP9800448.1"/>
    <property type="molecule type" value="Genomic_DNA"/>
</dbReference>
<accession>A0ABT9NAA5</accession>
<organism evidence="3 4">
    <name type="scientific">Arcanobacterium wilhelmae</name>
    <dbReference type="NCBI Taxonomy" id="1803177"/>
    <lineage>
        <taxon>Bacteria</taxon>
        <taxon>Bacillati</taxon>
        <taxon>Actinomycetota</taxon>
        <taxon>Actinomycetes</taxon>
        <taxon>Actinomycetales</taxon>
        <taxon>Actinomycetaceae</taxon>
        <taxon>Arcanobacterium</taxon>
    </lineage>
</organism>
<reference evidence="3 4" key="1">
    <citation type="submission" date="2023-07" db="EMBL/GenBank/DDBJ databases">
        <title>Sequencing the genomes of 1000 actinobacteria strains.</title>
        <authorList>
            <person name="Klenk H.-P."/>
        </authorList>
    </citation>
    <scope>NUCLEOTIDE SEQUENCE [LARGE SCALE GENOMIC DNA]</scope>
    <source>
        <strain evidence="3 4">DSM 102162</strain>
    </source>
</reference>
<dbReference type="Pfam" id="PF03932">
    <property type="entry name" value="CutC"/>
    <property type="match status" value="1"/>
</dbReference>
<dbReference type="InterPro" id="IPR005627">
    <property type="entry name" value="CutC-like"/>
</dbReference>
<name>A0ABT9NAA5_9ACTO</name>
<keyword evidence="4" id="KW-1185">Reference proteome</keyword>
<evidence type="ECO:0000256" key="1">
    <source>
        <dbReference type="ARBA" id="ARBA00007768"/>
    </source>
</evidence>
<sequence length="248" mass="25767">MLEVIAQGARDGAAAQAGGAARVELVGTMADGGLSASVEQVREFRAHCDLPIRAMLRDQGGFAAGDVDALADLGAALLDAGAQALVLGYLAGGELDTVLIREIAQRAGSGDITIHRAVDSAQDYFTAWERVLRFASGTRGTGHVAADARAAGQEADASVRDYPHVSTVLTAGSENGVETGMPKLLEALKSPGVAERMMVGGGLKLEHIAPLREAGVRMFHVGSAVRDSWDSPVDPERVKIWVDAANGE</sequence>
<gene>
    <name evidence="3" type="ORF">J2S49_000524</name>
</gene>
<dbReference type="Gene3D" id="3.20.20.380">
    <property type="entry name" value="Copper homeostasis (CutC) domain"/>
    <property type="match status" value="1"/>
</dbReference>
<evidence type="ECO:0000313" key="3">
    <source>
        <dbReference type="EMBL" id="MDP9800448.1"/>
    </source>
</evidence>
<comment type="similarity">
    <text evidence="1">Belongs to the CutC family.</text>
</comment>
<dbReference type="PANTHER" id="PTHR12598">
    <property type="entry name" value="COPPER HOMEOSTASIS PROTEIN CUTC"/>
    <property type="match status" value="1"/>
</dbReference>
<dbReference type="InterPro" id="IPR036822">
    <property type="entry name" value="CutC-like_dom_sf"/>
</dbReference>
<dbReference type="Proteomes" id="UP001235966">
    <property type="component" value="Unassembled WGS sequence"/>
</dbReference>